<keyword evidence="1" id="KW-0472">Membrane</keyword>
<dbReference type="PANTHER" id="PTHR10587">
    <property type="entry name" value="GLYCOSYL TRANSFERASE-RELATED"/>
    <property type="match status" value="1"/>
</dbReference>
<dbReference type="CDD" id="cd10958">
    <property type="entry name" value="CE4_NodB_like_2"/>
    <property type="match status" value="1"/>
</dbReference>
<keyword evidence="1" id="KW-1133">Transmembrane helix</keyword>
<dbReference type="Gene3D" id="3.20.20.370">
    <property type="entry name" value="Glycoside hydrolase/deacetylase"/>
    <property type="match status" value="1"/>
</dbReference>
<dbReference type="GO" id="GO:0004099">
    <property type="term" value="F:chitin deacetylase activity"/>
    <property type="evidence" value="ECO:0007669"/>
    <property type="project" value="UniProtKB-ARBA"/>
</dbReference>
<dbReference type="Pfam" id="PF01522">
    <property type="entry name" value="Polysacc_deac_1"/>
    <property type="match status" value="1"/>
</dbReference>
<dbReference type="PANTHER" id="PTHR10587:SF137">
    <property type="entry name" value="4-DEOXY-4-FORMAMIDO-L-ARABINOSE-PHOSPHOUNDECAPRENOL DEFORMYLASE ARND-RELATED"/>
    <property type="match status" value="1"/>
</dbReference>
<evidence type="ECO:0000313" key="3">
    <source>
        <dbReference type="EMBL" id="KAJ0394257.1"/>
    </source>
</evidence>
<reference evidence="3" key="1">
    <citation type="submission" date="2021-12" db="EMBL/GenBank/DDBJ databases">
        <title>Prjna785345.</title>
        <authorList>
            <person name="Rujirawat T."/>
            <person name="Krajaejun T."/>
        </authorList>
    </citation>
    <scope>NUCLEOTIDE SEQUENCE</scope>
    <source>
        <strain evidence="3">Pi057C3</strain>
    </source>
</reference>
<dbReference type="InterPro" id="IPR011330">
    <property type="entry name" value="Glyco_hydro/deAcase_b/a-brl"/>
</dbReference>
<comment type="caution">
    <text evidence="3">The sequence shown here is derived from an EMBL/GenBank/DDBJ whole genome shotgun (WGS) entry which is preliminary data.</text>
</comment>
<evidence type="ECO:0000259" key="2">
    <source>
        <dbReference type="PROSITE" id="PS51677"/>
    </source>
</evidence>
<dbReference type="Proteomes" id="UP001209570">
    <property type="component" value="Unassembled WGS sequence"/>
</dbReference>
<dbReference type="AlphaFoldDB" id="A0AAD5LBK1"/>
<feature type="transmembrane region" description="Helical" evidence="1">
    <location>
        <begin position="37"/>
        <end position="58"/>
    </location>
</feature>
<protein>
    <recommendedName>
        <fullName evidence="2">NodB homology domain-containing protein</fullName>
    </recommendedName>
</protein>
<dbReference type="EMBL" id="JAKCXM010000424">
    <property type="protein sequence ID" value="KAJ0394257.1"/>
    <property type="molecule type" value="Genomic_DNA"/>
</dbReference>
<dbReference type="InterPro" id="IPR050248">
    <property type="entry name" value="Polysacc_deacetylase_ArnD"/>
</dbReference>
<gene>
    <name evidence="3" type="ORF">P43SY_004735</name>
</gene>
<accession>A0AAD5LBK1</accession>
<dbReference type="GO" id="GO:0005975">
    <property type="term" value="P:carbohydrate metabolic process"/>
    <property type="evidence" value="ECO:0007669"/>
    <property type="project" value="InterPro"/>
</dbReference>
<name>A0AAD5LBK1_PYTIN</name>
<evidence type="ECO:0000256" key="1">
    <source>
        <dbReference type="SAM" id="Phobius"/>
    </source>
</evidence>
<organism evidence="3 4">
    <name type="scientific">Pythium insidiosum</name>
    <name type="common">Pythiosis disease agent</name>
    <dbReference type="NCBI Taxonomy" id="114742"/>
    <lineage>
        <taxon>Eukaryota</taxon>
        <taxon>Sar</taxon>
        <taxon>Stramenopiles</taxon>
        <taxon>Oomycota</taxon>
        <taxon>Peronosporomycetes</taxon>
        <taxon>Pythiales</taxon>
        <taxon>Pythiaceae</taxon>
        <taxon>Pythium</taxon>
    </lineage>
</organism>
<keyword evidence="1" id="KW-0812">Transmembrane</keyword>
<dbReference type="InterPro" id="IPR002509">
    <property type="entry name" value="NODB_dom"/>
</dbReference>
<evidence type="ECO:0000313" key="4">
    <source>
        <dbReference type="Proteomes" id="UP001209570"/>
    </source>
</evidence>
<sequence>MCVLPVVCAALDIGDSSLASASSTASPHDVPAHSSHTWAIVVTSVVGVVLCCITVVYLQPAWVMNLVVRQSHPSVLWCTRTTSQICSLTIDDAPSASTPLLLDLLQEHNVKATFFIISSHIPGHEETVRRIVKEGHVLGNHLTENRASILDELHVFEQKLEECDNAISAFQSCDSYDAAQAPAYAAAVTPMDDKDESTDQLSSVTPSVGAVRHKWLRPGAGLFTSNMRKIVTRHGYRICMGNVYPHDTRIKVERINAAYLRWRTRPGSVIIVHDRPWAVGVLRSALPHLVKSFEFVSLDDLVKQQVPQ</sequence>
<feature type="domain" description="NodB homology" evidence="2">
    <location>
        <begin position="84"/>
        <end position="304"/>
    </location>
</feature>
<dbReference type="SUPFAM" id="SSF88713">
    <property type="entry name" value="Glycoside hydrolase/deacetylase"/>
    <property type="match status" value="1"/>
</dbReference>
<dbReference type="PROSITE" id="PS51677">
    <property type="entry name" value="NODB"/>
    <property type="match status" value="1"/>
</dbReference>
<proteinExistence type="predicted"/>
<keyword evidence="4" id="KW-1185">Reference proteome</keyword>